<organism evidence="2">
    <name type="scientific">viral metagenome</name>
    <dbReference type="NCBI Taxonomy" id="1070528"/>
    <lineage>
        <taxon>unclassified sequences</taxon>
        <taxon>metagenomes</taxon>
        <taxon>organismal metagenomes</taxon>
    </lineage>
</organism>
<sequence>MRTLGVIGLTILLILVILYQTYVLTEGFAFDSFLGGVICTKVTAKERCYGLCQWDDTTGTCDKAPVTPEGPGTPPAPVPEPTPMPTPEPTPMPEPMPGPAPAPAARSLIGPGGMRKPVIEPTPAPAPVPVPVPVPAAETRPLIGPGGMRKPIVVPETRPLIGPGGMRKPVVDPVPVPGTRTILGPGGHGGRRATQILKPAMLGPGGGIGPSYTFPAEEEPESTYAPYKPSATDRKKQRNKLLKDIRKIVHKELADNRPSSSSKAHESCDDSPSIQQGCEMEDNCYNTSRCGNDNGNDDDSC</sequence>
<evidence type="ECO:0000256" key="1">
    <source>
        <dbReference type="SAM" id="MobiDB-lite"/>
    </source>
</evidence>
<dbReference type="EMBL" id="MN739613">
    <property type="protein sequence ID" value="QHT15714.1"/>
    <property type="molecule type" value="Genomic_DNA"/>
</dbReference>
<feature type="region of interest" description="Disordered" evidence="1">
    <location>
        <begin position="203"/>
        <end position="239"/>
    </location>
</feature>
<evidence type="ECO:0000313" key="2">
    <source>
        <dbReference type="EMBL" id="QHT15714.1"/>
    </source>
</evidence>
<accession>A0A6C0DHK1</accession>
<feature type="region of interest" description="Disordered" evidence="1">
    <location>
        <begin position="63"/>
        <end position="102"/>
    </location>
</feature>
<name>A0A6C0DHK1_9ZZZZ</name>
<protein>
    <submittedName>
        <fullName evidence="2">Uncharacterized protein</fullName>
    </submittedName>
</protein>
<proteinExistence type="predicted"/>
<feature type="compositionally biased region" description="Pro residues" evidence="1">
    <location>
        <begin position="71"/>
        <end position="102"/>
    </location>
</feature>
<dbReference type="AlphaFoldDB" id="A0A6C0DHK1"/>
<reference evidence="2" key="1">
    <citation type="journal article" date="2020" name="Nature">
        <title>Giant virus diversity and host interactions through global metagenomics.</title>
        <authorList>
            <person name="Schulz F."/>
            <person name="Roux S."/>
            <person name="Paez-Espino D."/>
            <person name="Jungbluth S."/>
            <person name="Walsh D.A."/>
            <person name="Denef V.J."/>
            <person name="McMahon K.D."/>
            <person name="Konstantinidis K.T."/>
            <person name="Eloe-Fadrosh E.A."/>
            <person name="Kyrpides N.C."/>
            <person name="Woyke T."/>
        </authorList>
    </citation>
    <scope>NUCLEOTIDE SEQUENCE</scope>
    <source>
        <strain evidence="2">GVMAG-M-3300023174-176</strain>
    </source>
</reference>
<feature type="region of interest" description="Disordered" evidence="1">
    <location>
        <begin position="251"/>
        <end position="276"/>
    </location>
</feature>